<reference evidence="2 3" key="1">
    <citation type="journal article" date="2017" name="Curr. Biol.">
        <title>Genome architecture and evolution of a unichromosomal asexual nematode.</title>
        <authorList>
            <person name="Fradin H."/>
            <person name="Zegar C."/>
            <person name="Gutwein M."/>
            <person name="Lucas J."/>
            <person name="Kovtun M."/>
            <person name="Corcoran D."/>
            <person name="Baugh L.R."/>
            <person name="Kiontke K."/>
            <person name="Gunsalus K."/>
            <person name="Fitch D.H."/>
            <person name="Piano F."/>
        </authorList>
    </citation>
    <scope>NUCLEOTIDE SEQUENCE [LARGE SCALE GENOMIC DNA]</scope>
    <source>
        <strain evidence="2">PF1309</strain>
    </source>
</reference>
<proteinExistence type="predicted"/>
<protein>
    <submittedName>
        <fullName evidence="2">Uncharacterized protein</fullName>
    </submittedName>
</protein>
<organism evidence="2 3">
    <name type="scientific">Diploscapter pachys</name>
    <dbReference type="NCBI Taxonomy" id="2018661"/>
    <lineage>
        <taxon>Eukaryota</taxon>
        <taxon>Metazoa</taxon>
        <taxon>Ecdysozoa</taxon>
        <taxon>Nematoda</taxon>
        <taxon>Chromadorea</taxon>
        <taxon>Rhabditida</taxon>
        <taxon>Rhabditina</taxon>
        <taxon>Rhabditomorpha</taxon>
        <taxon>Rhabditoidea</taxon>
        <taxon>Rhabditidae</taxon>
        <taxon>Diploscapter</taxon>
    </lineage>
</organism>
<accession>A0A2A2L8A4</accession>
<comment type="caution">
    <text evidence="2">The sequence shown here is derived from an EMBL/GenBank/DDBJ whole genome shotgun (WGS) entry which is preliminary data.</text>
</comment>
<dbReference type="AlphaFoldDB" id="A0A2A2L8A4"/>
<evidence type="ECO:0000313" key="3">
    <source>
        <dbReference type="Proteomes" id="UP000218231"/>
    </source>
</evidence>
<keyword evidence="3" id="KW-1185">Reference proteome</keyword>
<feature type="region of interest" description="Disordered" evidence="1">
    <location>
        <begin position="54"/>
        <end position="100"/>
    </location>
</feature>
<sequence length="100" mass="10746">MEIGKGKRKGTEGARCMNKSRHKETIAHTQKITLWLNFDAKDAEAEAEEKLQAREEQEAAAAALARGQTAAGSSQAGDNKPNVAGIVAFNPTANEDDYDT</sequence>
<dbReference type="Proteomes" id="UP000218231">
    <property type="component" value="Unassembled WGS sequence"/>
</dbReference>
<evidence type="ECO:0000256" key="1">
    <source>
        <dbReference type="SAM" id="MobiDB-lite"/>
    </source>
</evidence>
<gene>
    <name evidence="2" type="ORF">WR25_18451</name>
</gene>
<feature type="region of interest" description="Disordered" evidence="1">
    <location>
        <begin position="1"/>
        <end position="24"/>
    </location>
</feature>
<dbReference type="EMBL" id="LIAE01007057">
    <property type="protein sequence ID" value="PAV82384.1"/>
    <property type="molecule type" value="Genomic_DNA"/>
</dbReference>
<name>A0A2A2L8A4_9BILA</name>
<evidence type="ECO:0000313" key="2">
    <source>
        <dbReference type="EMBL" id="PAV82384.1"/>
    </source>
</evidence>